<dbReference type="NCBIfam" id="TIGR02092">
    <property type="entry name" value="glgD"/>
    <property type="match status" value="1"/>
</dbReference>
<keyword evidence="2" id="KW-0320">Glycogen biosynthesis</keyword>
<dbReference type="SUPFAM" id="SSF51161">
    <property type="entry name" value="Trimeric LpxA-like enzymes"/>
    <property type="match status" value="1"/>
</dbReference>
<evidence type="ECO:0000256" key="1">
    <source>
        <dbReference type="ARBA" id="ARBA00010443"/>
    </source>
</evidence>
<organism evidence="5 6">
    <name type="scientific">Candidatus Alectryocaccomicrobium excrementavium</name>
    <dbReference type="NCBI Taxonomy" id="2840668"/>
    <lineage>
        <taxon>Bacteria</taxon>
        <taxon>Bacillati</taxon>
        <taxon>Bacillota</taxon>
        <taxon>Clostridia</taxon>
        <taxon>Candidatus Alectryocaccomicrobium</taxon>
    </lineage>
</organism>
<dbReference type="InterPro" id="IPR005835">
    <property type="entry name" value="NTP_transferase_dom"/>
</dbReference>
<dbReference type="InterPro" id="IPR011831">
    <property type="entry name" value="ADP-Glc_PPase"/>
</dbReference>
<dbReference type="EMBL" id="DVJN01000112">
    <property type="protein sequence ID" value="HIS92492.1"/>
    <property type="molecule type" value="Genomic_DNA"/>
</dbReference>
<dbReference type="GO" id="GO:0008878">
    <property type="term" value="F:glucose-1-phosphate adenylyltransferase activity"/>
    <property type="evidence" value="ECO:0007669"/>
    <property type="project" value="UniProtKB-EC"/>
</dbReference>
<dbReference type="Gene3D" id="2.160.10.10">
    <property type="entry name" value="Hexapeptide repeat proteins"/>
    <property type="match status" value="1"/>
</dbReference>
<feature type="domain" description="Nucleotidyl transferase" evidence="3">
    <location>
        <begin position="17"/>
        <end position="260"/>
    </location>
</feature>
<evidence type="ECO:0000313" key="5">
    <source>
        <dbReference type="EMBL" id="HIS92492.1"/>
    </source>
</evidence>
<dbReference type="Pfam" id="PF24894">
    <property type="entry name" value="Hexapep_GlmU"/>
    <property type="match status" value="1"/>
</dbReference>
<proteinExistence type="inferred from homology"/>
<protein>
    <submittedName>
        <fullName evidence="5">Glucose-1-phosphate adenylyltransferase subunit GlgD</fullName>
        <ecNumber evidence="5">2.7.7.27</ecNumber>
    </submittedName>
</protein>
<dbReference type="SUPFAM" id="SSF53448">
    <property type="entry name" value="Nucleotide-diphospho-sugar transferases"/>
    <property type="match status" value="1"/>
</dbReference>
<accession>A0A9D1G005</accession>
<sequence>MNNTMGIIYTTKDDLTLREMTSSRAVAALPVAGRYRMIDFVLSNMVNSGVRNIGVIMQKNYHSLMDHLGSGKEWDLHTRNDGLRILPPFLTRENVGEYSGNIDALRSNAGFLRRSRQEYVILSASHTVFNTTYYDMLAEHIASNADITLMYVKARPSDVDYSVASNDSHAFADVDETGRVLEIEVNPNVASYPNYLMDVLIVKRTLLLHLVDQAYSHGMHDMNCDLLRRYVQAGLLRVHGYEFKGYHRRIETVKSYFGFNMDVINSDVRRELFKKNPVYTKVRDEVPARYYPGAKVENSLVADGCEIAGTVENSVLFRGVKIARGAIVRNSIIMQDGEVQESCELENVIFDKAVTIRSYGRLIGQRQYPIVIGKNVTL</sequence>
<dbReference type="Gene3D" id="3.90.550.10">
    <property type="entry name" value="Spore Coat Polysaccharide Biosynthesis Protein SpsA, Chain A"/>
    <property type="match status" value="1"/>
</dbReference>
<dbReference type="Proteomes" id="UP000824140">
    <property type="component" value="Unassembled WGS sequence"/>
</dbReference>
<comment type="caution">
    <text evidence="5">The sequence shown here is derived from an EMBL/GenBank/DDBJ whole genome shotgun (WGS) entry which is preliminary data.</text>
</comment>
<dbReference type="InterPro" id="IPR011004">
    <property type="entry name" value="Trimer_LpxA-like_sf"/>
</dbReference>
<dbReference type="InterPro" id="IPR056818">
    <property type="entry name" value="GlmU/GlgC-like_hexapep"/>
</dbReference>
<name>A0A9D1G005_9FIRM</name>
<evidence type="ECO:0000313" key="6">
    <source>
        <dbReference type="Proteomes" id="UP000824140"/>
    </source>
</evidence>
<dbReference type="CDD" id="cd02508">
    <property type="entry name" value="ADP_Glucose_PP"/>
    <property type="match status" value="1"/>
</dbReference>
<comment type="similarity">
    <text evidence="1">Belongs to the bacterial/plant glucose-1-phosphate adenylyltransferase family.</text>
</comment>
<dbReference type="CDD" id="cd04651">
    <property type="entry name" value="LbH_G1P_AT_C"/>
    <property type="match status" value="1"/>
</dbReference>
<dbReference type="InterPro" id="IPR029044">
    <property type="entry name" value="Nucleotide-diphossugar_trans"/>
</dbReference>
<keyword evidence="5" id="KW-0548">Nucleotidyltransferase</keyword>
<gene>
    <name evidence="5" type="primary">glgD</name>
    <name evidence="5" type="ORF">IAA84_05675</name>
</gene>
<evidence type="ECO:0000256" key="2">
    <source>
        <dbReference type="ARBA" id="ARBA00023056"/>
    </source>
</evidence>
<dbReference type="Pfam" id="PF00483">
    <property type="entry name" value="NTP_transferase"/>
    <property type="match status" value="1"/>
</dbReference>
<reference evidence="5" key="2">
    <citation type="journal article" date="2021" name="PeerJ">
        <title>Extensive microbial diversity within the chicken gut microbiome revealed by metagenomics and culture.</title>
        <authorList>
            <person name="Gilroy R."/>
            <person name="Ravi A."/>
            <person name="Getino M."/>
            <person name="Pursley I."/>
            <person name="Horton D.L."/>
            <person name="Alikhan N.F."/>
            <person name="Baker D."/>
            <person name="Gharbi K."/>
            <person name="Hall N."/>
            <person name="Watson M."/>
            <person name="Adriaenssens E.M."/>
            <person name="Foster-Nyarko E."/>
            <person name="Jarju S."/>
            <person name="Secka A."/>
            <person name="Antonio M."/>
            <person name="Oren A."/>
            <person name="Chaudhuri R.R."/>
            <person name="La Ragione R."/>
            <person name="Hildebrand F."/>
            <person name="Pallen M.J."/>
        </authorList>
    </citation>
    <scope>NUCLEOTIDE SEQUENCE</scope>
    <source>
        <strain evidence="5">13766</strain>
    </source>
</reference>
<dbReference type="AlphaFoldDB" id="A0A9D1G005"/>
<keyword evidence="5" id="KW-0808">Transferase</keyword>
<dbReference type="InterPro" id="IPR011832">
    <property type="entry name" value="GlgDAde_trans"/>
</dbReference>
<evidence type="ECO:0000259" key="3">
    <source>
        <dbReference type="Pfam" id="PF00483"/>
    </source>
</evidence>
<dbReference type="PANTHER" id="PTHR43523:SF6">
    <property type="entry name" value="GLYCOGEN BIOSYNTHESIS PROTEIN GLGD"/>
    <property type="match status" value="1"/>
</dbReference>
<evidence type="ECO:0000259" key="4">
    <source>
        <dbReference type="Pfam" id="PF24894"/>
    </source>
</evidence>
<dbReference type="EC" id="2.7.7.27" evidence="5"/>
<dbReference type="PANTHER" id="PTHR43523">
    <property type="entry name" value="GLUCOSE-1-PHOSPHATE ADENYLYLTRANSFERASE-RELATED"/>
    <property type="match status" value="1"/>
</dbReference>
<dbReference type="GO" id="GO:0005978">
    <property type="term" value="P:glycogen biosynthetic process"/>
    <property type="evidence" value="ECO:0007669"/>
    <property type="project" value="UniProtKB-KW"/>
</dbReference>
<reference evidence="5" key="1">
    <citation type="submission" date="2020-10" db="EMBL/GenBank/DDBJ databases">
        <authorList>
            <person name="Gilroy R."/>
        </authorList>
    </citation>
    <scope>NUCLEOTIDE SEQUENCE</scope>
    <source>
        <strain evidence="5">13766</strain>
    </source>
</reference>
<feature type="domain" description="Glucose-1-phosphate adenylyltransferase/Bifunctional protein GlmU-like C-terminal hexapeptide" evidence="4">
    <location>
        <begin position="295"/>
        <end position="358"/>
    </location>
</feature>